<sequence length="275" mass="32157">MEEEKQKELIWQARLAQKCQRYEDMEMYIIQSIESEMTESTDIESAKELSEEQRELLAIALKNPIGNAKKELRIIDAIRSDPKFNFYEKELSKFRAKVAAEFIDKCKHGIEVIKKYLPFPFQDVARTRMVYLSTEKMESRVFIYKTLGDFNRHLCGVAIGDSKVQAAKKSINAYEIARKIGSQLGKSHPYIMSLKLNLAIYVNEIFKDKKRSIEVASNAYDDALRDLMSANKYNQIQETYYEEISHILSLLKEHIISWKQQLEIEHTNEKESYSD</sequence>
<dbReference type="AlphaFoldDB" id="A0AAD1XR03"/>
<evidence type="ECO:0000313" key="3">
    <source>
        <dbReference type="EMBL" id="CAI2377516.1"/>
    </source>
</evidence>
<dbReference type="SUPFAM" id="SSF48445">
    <property type="entry name" value="14-3-3 protein"/>
    <property type="match status" value="1"/>
</dbReference>
<evidence type="ECO:0000256" key="1">
    <source>
        <dbReference type="ARBA" id="ARBA00006141"/>
    </source>
</evidence>
<accession>A0AAD1XR03</accession>
<evidence type="ECO:0000259" key="2">
    <source>
        <dbReference type="SMART" id="SM00101"/>
    </source>
</evidence>
<proteinExistence type="inferred from homology"/>
<dbReference type="PRINTS" id="PR00305">
    <property type="entry name" value="1433ZETA"/>
</dbReference>
<dbReference type="PIRSF" id="PIRSF000868">
    <property type="entry name" value="14-3-3"/>
    <property type="match status" value="1"/>
</dbReference>
<dbReference type="InterPro" id="IPR036815">
    <property type="entry name" value="14-3-3_dom_sf"/>
</dbReference>
<dbReference type="InterPro" id="IPR023410">
    <property type="entry name" value="14-3-3_domain"/>
</dbReference>
<dbReference type="Proteomes" id="UP001295684">
    <property type="component" value="Unassembled WGS sequence"/>
</dbReference>
<name>A0AAD1XR03_EUPCR</name>
<dbReference type="SMART" id="SM00101">
    <property type="entry name" value="14_3_3"/>
    <property type="match status" value="1"/>
</dbReference>
<dbReference type="InterPro" id="IPR000308">
    <property type="entry name" value="14-3-3"/>
</dbReference>
<gene>
    <name evidence="3" type="ORF">ECRASSUSDP1_LOCUS18902</name>
</gene>
<comment type="similarity">
    <text evidence="1">Belongs to the 14-3-3 family.</text>
</comment>
<keyword evidence="4" id="KW-1185">Reference proteome</keyword>
<dbReference type="Pfam" id="PF00244">
    <property type="entry name" value="14-3-3"/>
    <property type="match status" value="1"/>
</dbReference>
<protein>
    <recommendedName>
        <fullName evidence="2">14-3-3 domain-containing protein</fullName>
    </recommendedName>
</protein>
<evidence type="ECO:0000313" key="4">
    <source>
        <dbReference type="Proteomes" id="UP001295684"/>
    </source>
</evidence>
<reference evidence="3" key="1">
    <citation type="submission" date="2023-07" db="EMBL/GenBank/DDBJ databases">
        <authorList>
            <consortium name="AG Swart"/>
            <person name="Singh M."/>
            <person name="Singh A."/>
            <person name="Seah K."/>
            <person name="Emmerich C."/>
        </authorList>
    </citation>
    <scope>NUCLEOTIDE SEQUENCE</scope>
    <source>
        <strain evidence="3">DP1</strain>
    </source>
</reference>
<dbReference type="EMBL" id="CAMPGE010019163">
    <property type="protein sequence ID" value="CAI2377516.1"/>
    <property type="molecule type" value="Genomic_DNA"/>
</dbReference>
<dbReference type="PANTHER" id="PTHR18860">
    <property type="entry name" value="14-3-3 PROTEIN"/>
    <property type="match status" value="1"/>
</dbReference>
<dbReference type="Gene3D" id="1.20.190.20">
    <property type="entry name" value="14-3-3 domain"/>
    <property type="match status" value="1"/>
</dbReference>
<comment type="caution">
    <text evidence="3">The sequence shown here is derived from an EMBL/GenBank/DDBJ whole genome shotgun (WGS) entry which is preliminary data.</text>
</comment>
<feature type="domain" description="14-3-3" evidence="2">
    <location>
        <begin position="6"/>
        <end position="272"/>
    </location>
</feature>
<organism evidence="3 4">
    <name type="scientific">Euplotes crassus</name>
    <dbReference type="NCBI Taxonomy" id="5936"/>
    <lineage>
        <taxon>Eukaryota</taxon>
        <taxon>Sar</taxon>
        <taxon>Alveolata</taxon>
        <taxon>Ciliophora</taxon>
        <taxon>Intramacronucleata</taxon>
        <taxon>Spirotrichea</taxon>
        <taxon>Hypotrichia</taxon>
        <taxon>Euplotida</taxon>
        <taxon>Euplotidae</taxon>
        <taxon>Moneuplotes</taxon>
    </lineage>
</organism>